<dbReference type="Proteomes" id="UP000254461">
    <property type="component" value="Unassembled WGS sequence"/>
</dbReference>
<name>A0A380JSQ1_9STRE</name>
<organism evidence="2 3">
    <name type="scientific">Streptococcus equi subsp. equi</name>
    <dbReference type="NCBI Taxonomy" id="148942"/>
    <lineage>
        <taxon>Bacteria</taxon>
        <taxon>Bacillati</taxon>
        <taxon>Bacillota</taxon>
        <taxon>Bacilli</taxon>
        <taxon>Lactobacillales</taxon>
        <taxon>Streptococcaceae</taxon>
        <taxon>Streptococcus</taxon>
    </lineage>
</organism>
<dbReference type="Pfam" id="PF02620">
    <property type="entry name" value="YceD"/>
    <property type="match status" value="1"/>
</dbReference>
<accession>A0A380JSQ1</accession>
<reference evidence="2 3" key="1">
    <citation type="submission" date="2018-06" db="EMBL/GenBank/DDBJ databases">
        <authorList>
            <consortium name="Pathogen Informatics"/>
            <person name="Doyle S."/>
        </authorList>
    </citation>
    <scope>NUCLEOTIDE SEQUENCE [LARGE SCALE GENOMIC DNA]</scope>
    <source>
        <strain evidence="2 3">NCTC12092</strain>
    </source>
</reference>
<dbReference type="InterPro" id="IPR003772">
    <property type="entry name" value="YceD"/>
</dbReference>
<sequence length="177" mass="20166">MLSVSDIRKRPEGIRFEREYDVKEALLMRDPQVIDIKNVRASGRAQFDDGLYLLEYQLDYQITLPSSRSMTPVVLDEMQTVQELFIEEADVASKQEMVDENLVLVLSEDQLDLEESIIDNILLAIPLQVLTEAEKESQTLPAGEAWAVLTEEQYQAQQKEKAKDNSPFAGLQGLFDE</sequence>
<evidence type="ECO:0000313" key="2">
    <source>
        <dbReference type="EMBL" id="SUN48205.1"/>
    </source>
</evidence>
<dbReference type="RefSeq" id="WP_115251293.1">
    <property type="nucleotide sequence ID" value="NZ_UHFF01000002.1"/>
</dbReference>
<dbReference type="AlphaFoldDB" id="A0A380JSQ1"/>
<protein>
    <submittedName>
        <fullName evidence="2">Hypothetical cytosolic protein</fullName>
    </submittedName>
</protein>
<evidence type="ECO:0000256" key="1">
    <source>
        <dbReference type="SAM" id="MobiDB-lite"/>
    </source>
</evidence>
<gene>
    <name evidence="2" type="ORF">NCTC12092_01685</name>
</gene>
<dbReference type="EMBL" id="UHFF01000002">
    <property type="protein sequence ID" value="SUN48205.1"/>
    <property type="molecule type" value="Genomic_DNA"/>
</dbReference>
<feature type="region of interest" description="Disordered" evidence="1">
    <location>
        <begin position="157"/>
        <end position="177"/>
    </location>
</feature>
<proteinExistence type="predicted"/>
<evidence type="ECO:0000313" key="3">
    <source>
        <dbReference type="Proteomes" id="UP000254461"/>
    </source>
</evidence>